<proteinExistence type="predicted"/>
<feature type="compositionally biased region" description="Basic and acidic residues" evidence="1">
    <location>
        <begin position="57"/>
        <end position="67"/>
    </location>
</feature>
<organism evidence="2 3">
    <name type="scientific">Aegilops tauschii subsp. strangulata</name>
    <name type="common">Goatgrass</name>
    <dbReference type="NCBI Taxonomy" id="200361"/>
    <lineage>
        <taxon>Eukaryota</taxon>
        <taxon>Viridiplantae</taxon>
        <taxon>Streptophyta</taxon>
        <taxon>Embryophyta</taxon>
        <taxon>Tracheophyta</taxon>
        <taxon>Spermatophyta</taxon>
        <taxon>Magnoliopsida</taxon>
        <taxon>Liliopsida</taxon>
        <taxon>Poales</taxon>
        <taxon>Poaceae</taxon>
        <taxon>BOP clade</taxon>
        <taxon>Pooideae</taxon>
        <taxon>Triticodae</taxon>
        <taxon>Triticeae</taxon>
        <taxon>Triticinae</taxon>
        <taxon>Aegilops</taxon>
    </lineage>
</organism>
<evidence type="ECO:0000313" key="3">
    <source>
        <dbReference type="Proteomes" id="UP000015105"/>
    </source>
</evidence>
<feature type="region of interest" description="Disordered" evidence="1">
    <location>
        <begin position="57"/>
        <end position="86"/>
    </location>
</feature>
<dbReference type="EnsemblPlants" id="AET6Gv20258900.2">
    <property type="protein sequence ID" value="AET6Gv20258900.2"/>
    <property type="gene ID" value="AET6Gv20258900"/>
</dbReference>
<protein>
    <submittedName>
        <fullName evidence="2">Uncharacterized protein</fullName>
    </submittedName>
</protein>
<reference evidence="3" key="1">
    <citation type="journal article" date="2014" name="Science">
        <title>Ancient hybridizations among the ancestral genomes of bread wheat.</title>
        <authorList>
            <consortium name="International Wheat Genome Sequencing Consortium,"/>
            <person name="Marcussen T."/>
            <person name="Sandve S.R."/>
            <person name="Heier L."/>
            <person name="Spannagl M."/>
            <person name="Pfeifer M."/>
            <person name="Jakobsen K.S."/>
            <person name="Wulff B.B."/>
            <person name="Steuernagel B."/>
            <person name="Mayer K.F."/>
            <person name="Olsen O.A."/>
        </authorList>
    </citation>
    <scope>NUCLEOTIDE SEQUENCE [LARGE SCALE GENOMIC DNA]</scope>
    <source>
        <strain evidence="3">cv. AL8/78</strain>
    </source>
</reference>
<evidence type="ECO:0000256" key="1">
    <source>
        <dbReference type="SAM" id="MobiDB-lite"/>
    </source>
</evidence>
<dbReference type="Proteomes" id="UP000015105">
    <property type="component" value="Chromosome 6D"/>
</dbReference>
<reference evidence="2" key="5">
    <citation type="journal article" date="2021" name="G3 (Bethesda)">
        <title>Aegilops tauschii genome assembly Aet v5.0 features greater sequence contiguity and improved annotation.</title>
        <authorList>
            <person name="Wang L."/>
            <person name="Zhu T."/>
            <person name="Rodriguez J.C."/>
            <person name="Deal K.R."/>
            <person name="Dubcovsky J."/>
            <person name="McGuire P.E."/>
            <person name="Lux T."/>
            <person name="Spannagl M."/>
            <person name="Mayer K.F.X."/>
            <person name="Baldrich P."/>
            <person name="Meyers B.C."/>
            <person name="Huo N."/>
            <person name="Gu Y.Q."/>
            <person name="Zhou H."/>
            <person name="Devos K.M."/>
            <person name="Bennetzen J.L."/>
            <person name="Unver T."/>
            <person name="Budak H."/>
            <person name="Gulick P.J."/>
            <person name="Galiba G."/>
            <person name="Kalapos B."/>
            <person name="Nelson D.R."/>
            <person name="Li P."/>
            <person name="You F.M."/>
            <person name="Luo M.C."/>
            <person name="Dvorak J."/>
        </authorList>
    </citation>
    <scope>NUCLEOTIDE SEQUENCE [LARGE SCALE GENOMIC DNA]</scope>
    <source>
        <strain evidence="2">cv. AL8/78</strain>
    </source>
</reference>
<dbReference type="AlphaFoldDB" id="A0A453N7L3"/>
<evidence type="ECO:0000313" key="2">
    <source>
        <dbReference type="EnsemblPlants" id="AET6Gv20258900.2"/>
    </source>
</evidence>
<feature type="compositionally biased region" description="Basic and acidic residues" evidence="1">
    <location>
        <begin position="76"/>
        <end position="86"/>
    </location>
</feature>
<sequence length="86" mass="9711">RQTEFNFVVDLDMATKLTAIAFFLLLLTFGESSNRVEPPSSQENTFDTSAYAVRWDPDHAPSEEKGFGESSYAVHWDPDHSPSKEN</sequence>
<accession>A0A453N7L3</accession>
<name>A0A453N7L3_AEGTS</name>
<reference evidence="3" key="2">
    <citation type="journal article" date="2017" name="Nat. Plants">
        <title>The Aegilops tauschii genome reveals multiple impacts of transposons.</title>
        <authorList>
            <person name="Zhao G."/>
            <person name="Zou C."/>
            <person name="Li K."/>
            <person name="Wang K."/>
            <person name="Li T."/>
            <person name="Gao L."/>
            <person name="Zhang X."/>
            <person name="Wang H."/>
            <person name="Yang Z."/>
            <person name="Liu X."/>
            <person name="Jiang W."/>
            <person name="Mao L."/>
            <person name="Kong X."/>
            <person name="Jiao Y."/>
            <person name="Jia J."/>
        </authorList>
    </citation>
    <scope>NUCLEOTIDE SEQUENCE [LARGE SCALE GENOMIC DNA]</scope>
    <source>
        <strain evidence="3">cv. AL8/78</strain>
    </source>
</reference>
<reference evidence="2" key="4">
    <citation type="submission" date="2019-03" db="UniProtKB">
        <authorList>
            <consortium name="EnsemblPlants"/>
        </authorList>
    </citation>
    <scope>IDENTIFICATION</scope>
</reference>
<dbReference type="Gramene" id="AET6Gv20258900.2">
    <property type="protein sequence ID" value="AET6Gv20258900.2"/>
    <property type="gene ID" value="AET6Gv20258900"/>
</dbReference>
<reference evidence="2" key="3">
    <citation type="journal article" date="2017" name="Nature">
        <title>Genome sequence of the progenitor of the wheat D genome Aegilops tauschii.</title>
        <authorList>
            <person name="Luo M.C."/>
            <person name="Gu Y.Q."/>
            <person name="Puiu D."/>
            <person name="Wang H."/>
            <person name="Twardziok S.O."/>
            <person name="Deal K.R."/>
            <person name="Huo N."/>
            <person name="Zhu T."/>
            <person name="Wang L."/>
            <person name="Wang Y."/>
            <person name="McGuire P.E."/>
            <person name="Liu S."/>
            <person name="Long H."/>
            <person name="Ramasamy R.K."/>
            <person name="Rodriguez J.C."/>
            <person name="Van S.L."/>
            <person name="Yuan L."/>
            <person name="Wang Z."/>
            <person name="Xia Z."/>
            <person name="Xiao L."/>
            <person name="Anderson O.D."/>
            <person name="Ouyang S."/>
            <person name="Liang Y."/>
            <person name="Zimin A.V."/>
            <person name="Pertea G."/>
            <person name="Qi P."/>
            <person name="Bennetzen J.L."/>
            <person name="Dai X."/>
            <person name="Dawson M.W."/>
            <person name="Muller H.G."/>
            <person name="Kugler K."/>
            <person name="Rivarola-Duarte L."/>
            <person name="Spannagl M."/>
            <person name="Mayer K.F.X."/>
            <person name="Lu F.H."/>
            <person name="Bevan M.W."/>
            <person name="Leroy P."/>
            <person name="Li P."/>
            <person name="You F.M."/>
            <person name="Sun Q."/>
            <person name="Liu Z."/>
            <person name="Lyons E."/>
            <person name="Wicker T."/>
            <person name="Salzberg S.L."/>
            <person name="Devos K.M."/>
            <person name="Dvorak J."/>
        </authorList>
    </citation>
    <scope>NUCLEOTIDE SEQUENCE [LARGE SCALE GENOMIC DNA]</scope>
    <source>
        <strain evidence="2">cv. AL8/78</strain>
    </source>
</reference>
<keyword evidence="3" id="KW-1185">Reference proteome</keyword>